<comment type="caution">
    <text evidence="1">The sequence shown here is derived from an EMBL/GenBank/DDBJ whole genome shotgun (WGS) entry which is preliminary data.</text>
</comment>
<dbReference type="Proteomes" id="UP000499080">
    <property type="component" value="Unassembled WGS sequence"/>
</dbReference>
<accession>A0A4Y2K8U9</accession>
<protein>
    <recommendedName>
        <fullName evidence="3">Reverse transcriptase domain-containing protein</fullName>
    </recommendedName>
</protein>
<evidence type="ECO:0008006" key="3">
    <source>
        <dbReference type="Google" id="ProtNLM"/>
    </source>
</evidence>
<name>A0A4Y2K8U9_ARAVE</name>
<proteinExistence type="predicted"/>
<gene>
    <name evidence="1" type="ORF">AVEN_147931_1</name>
</gene>
<keyword evidence="2" id="KW-1185">Reference proteome</keyword>
<evidence type="ECO:0000313" key="2">
    <source>
        <dbReference type="Proteomes" id="UP000499080"/>
    </source>
</evidence>
<dbReference type="EMBL" id="BGPR01004341">
    <property type="protein sequence ID" value="GBM98624.1"/>
    <property type="molecule type" value="Genomic_DNA"/>
</dbReference>
<reference evidence="1 2" key="1">
    <citation type="journal article" date="2019" name="Sci. Rep.">
        <title>Orb-weaving spider Araneus ventricosus genome elucidates the spidroin gene catalogue.</title>
        <authorList>
            <person name="Kono N."/>
            <person name="Nakamura H."/>
            <person name="Ohtoshi R."/>
            <person name="Moran D.A.P."/>
            <person name="Shinohara A."/>
            <person name="Yoshida Y."/>
            <person name="Fujiwara M."/>
            <person name="Mori M."/>
            <person name="Tomita M."/>
            <person name="Arakawa K."/>
        </authorList>
    </citation>
    <scope>NUCLEOTIDE SEQUENCE [LARGE SCALE GENOMIC DNA]</scope>
</reference>
<organism evidence="1 2">
    <name type="scientific">Araneus ventricosus</name>
    <name type="common">Orbweaver spider</name>
    <name type="synonym">Epeira ventricosa</name>
    <dbReference type="NCBI Taxonomy" id="182803"/>
    <lineage>
        <taxon>Eukaryota</taxon>
        <taxon>Metazoa</taxon>
        <taxon>Ecdysozoa</taxon>
        <taxon>Arthropoda</taxon>
        <taxon>Chelicerata</taxon>
        <taxon>Arachnida</taxon>
        <taxon>Araneae</taxon>
        <taxon>Araneomorphae</taxon>
        <taxon>Entelegynae</taxon>
        <taxon>Araneoidea</taxon>
        <taxon>Araneidae</taxon>
        <taxon>Araneus</taxon>
    </lineage>
</organism>
<sequence>MTRVVYGTTCSPNLAQRVLKQLVMDFGHNYPMAASAVSSAMYMDDLIRGAAAICSAKPLKELLIGLFRGGGMQLHKWSSNFIELLANSEVSDGDVSLTIPD</sequence>
<dbReference type="AlphaFoldDB" id="A0A4Y2K8U9"/>
<evidence type="ECO:0000313" key="1">
    <source>
        <dbReference type="EMBL" id="GBM98624.1"/>
    </source>
</evidence>